<feature type="region of interest" description="Disordered" evidence="9">
    <location>
        <begin position="1"/>
        <end position="38"/>
    </location>
</feature>
<feature type="transmembrane region" description="Helical" evidence="10">
    <location>
        <begin position="599"/>
        <end position="620"/>
    </location>
</feature>
<dbReference type="GO" id="GO:0140359">
    <property type="term" value="F:ABC-type transporter activity"/>
    <property type="evidence" value="ECO:0007669"/>
    <property type="project" value="InterPro"/>
</dbReference>
<feature type="compositionally biased region" description="Low complexity" evidence="9">
    <location>
        <begin position="1114"/>
        <end position="1124"/>
    </location>
</feature>
<evidence type="ECO:0000259" key="11">
    <source>
        <dbReference type="PROSITE" id="PS50893"/>
    </source>
</evidence>
<dbReference type="Pfam" id="PF00005">
    <property type="entry name" value="ABC_tran"/>
    <property type="match status" value="2"/>
</dbReference>
<dbReference type="InterPro" id="IPR013525">
    <property type="entry name" value="ABC2_TM"/>
</dbReference>
<feature type="domain" description="ABC transporter" evidence="11">
    <location>
        <begin position="826"/>
        <end position="1065"/>
    </location>
</feature>
<comment type="similarity">
    <text evidence="2">Belongs to the ABC transporter superfamily. ABCG family. PDR (TC 3.A.1.205) subfamily.</text>
</comment>
<gene>
    <name evidence="12" type="ORF">Forpi1262_v009435</name>
</gene>
<feature type="domain" description="ABC transporter" evidence="11">
    <location>
        <begin position="130"/>
        <end position="379"/>
    </location>
</feature>
<evidence type="ECO:0000313" key="12">
    <source>
        <dbReference type="EMBL" id="KAG7429103.1"/>
    </source>
</evidence>
<evidence type="ECO:0000256" key="2">
    <source>
        <dbReference type="ARBA" id="ARBA00006012"/>
    </source>
</evidence>
<dbReference type="PROSITE" id="PS00211">
    <property type="entry name" value="ABC_TRANSPORTER_1"/>
    <property type="match status" value="1"/>
</dbReference>
<protein>
    <submittedName>
        <fullName evidence="12">ZEB2-regulated ABC transporter 1</fullName>
    </submittedName>
</protein>
<dbReference type="Pfam" id="PF06422">
    <property type="entry name" value="PDR_CDR"/>
    <property type="match status" value="1"/>
</dbReference>
<feature type="compositionally biased region" description="Polar residues" evidence="9">
    <location>
        <begin position="25"/>
        <end position="38"/>
    </location>
</feature>
<dbReference type="Pfam" id="PF01061">
    <property type="entry name" value="ABC2_membrane"/>
    <property type="match status" value="2"/>
</dbReference>
<reference evidence="12" key="1">
    <citation type="submission" date="2021-04" db="EMBL/GenBank/DDBJ databases">
        <title>First draft genome resource for Brassicaceae pathogens Fusarium oxysporum f. sp. raphani and Fusarium oxysporum f. sp. rapae.</title>
        <authorList>
            <person name="Asai S."/>
        </authorList>
    </citation>
    <scope>NUCLEOTIDE SEQUENCE</scope>
    <source>
        <strain evidence="12">Tf1262</strain>
    </source>
</reference>
<dbReference type="PANTHER" id="PTHR19241">
    <property type="entry name" value="ATP-BINDING CASSETTE TRANSPORTER"/>
    <property type="match status" value="1"/>
</dbReference>
<dbReference type="EMBL" id="JAELUR010000007">
    <property type="protein sequence ID" value="KAG7429103.1"/>
    <property type="molecule type" value="Genomic_DNA"/>
</dbReference>
<organism evidence="12 13">
    <name type="scientific">Fusarium oxysporum f. sp. raphani</name>
    <dbReference type="NCBI Taxonomy" id="96318"/>
    <lineage>
        <taxon>Eukaryota</taxon>
        <taxon>Fungi</taxon>
        <taxon>Dikarya</taxon>
        <taxon>Ascomycota</taxon>
        <taxon>Pezizomycotina</taxon>
        <taxon>Sordariomycetes</taxon>
        <taxon>Hypocreomycetidae</taxon>
        <taxon>Hypocreales</taxon>
        <taxon>Nectriaceae</taxon>
        <taxon>Fusarium</taxon>
        <taxon>Fusarium oxysporum species complex</taxon>
    </lineage>
</organism>
<accession>A0A8J5Q2F2</accession>
<dbReference type="Proteomes" id="UP000693942">
    <property type="component" value="Unassembled WGS sequence"/>
</dbReference>
<feature type="region of interest" description="Disordered" evidence="9">
    <location>
        <begin position="1111"/>
        <end position="1131"/>
    </location>
</feature>
<feature type="transmembrane region" description="Helical" evidence="10">
    <location>
        <begin position="567"/>
        <end position="593"/>
    </location>
</feature>
<dbReference type="GO" id="GO:0005524">
    <property type="term" value="F:ATP binding"/>
    <property type="evidence" value="ECO:0007669"/>
    <property type="project" value="UniProtKB-KW"/>
</dbReference>
<feature type="transmembrane region" description="Helical" evidence="10">
    <location>
        <begin position="632"/>
        <end position="652"/>
    </location>
</feature>
<feature type="transmembrane region" description="Helical" evidence="10">
    <location>
        <begin position="523"/>
        <end position="546"/>
    </location>
</feature>
<evidence type="ECO:0000256" key="3">
    <source>
        <dbReference type="ARBA" id="ARBA00022448"/>
    </source>
</evidence>
<keyword evidence="4 10" id="KW-0812">Transmembrane</keyword>
<sequence>MAELGNKPSNATHHEVEEIKKPNKMNANQSEGCTETASPMVSDHAKLSNGVEGSQDPVLQKLGLSDHMLNPSSPSFDFQAWSRTLVKLRRQLNVPTPPRSGFAFKSLTVRGSSAAIEKQGTVWTMLTFPLDPRAWFRPKQTKTILQGLDGLVHKGELLLVLGRPGSGCSTFLKTITGQMRDLDIDSASILQYTGVPHRIMTRQFKGELIYNGEVDENLPYLTVGQTLEFAAAMRTPRARLPGITRKDRVKHVVQVMLTVFGLSHTKNTIVGNDYVRGVSGGERKRVSIAETALSEAAISAWDNSTRGLDAESALHFVSRLRTLSDLTQSSNAAAIYQSSQSIFDLFDKILVLYEGREIFFGRASSAPAYFERMGWQRHARQTSGDYLTTITDPEQRVEKEGHEDSVPRTPEDFSRHWLNSTEYARLMEEIEKYQKDFDLQHETTRKQFESIRHNLKAKGMLRRATQTVSFPMQTALCAKRATQQLWNDKGSTFTTLIGEIIIALVVGSIFYGTPETSDAFFSYGSVLFFSVLLNVLMSVTDIHNLYKGRPVITKQVSYAFYRPSADALASVLVDIPVKFVIAVFFNIILYFLAGLAYTASQFFIFFLFVFTTTLAMSMVFRTIAAATMTLPQAMAISGFLVLALVTYAGFVLPSPYMQPWFKWISYINPLSFAFEALLVNQAHGINFPCSNIVPSYQNLTGDTFICPVPGSVAGQTYVNGDAWFETSYDYSYSHLWRNLGIILGFLFFFLFTYLLISDLNVNTSVGADVLVFLHDRIPGLTTKADSKLKGKADVEQPLVVNSTPVQVVVNKGTAPQADQGVFAWRKLTYDVMIKGESRRLLNDPCGWVKPGSMIALMGVSGAGKTTLLNALAQRMPAGDVKGEFYVNGKPLPKSFKSDVGYVQQQDVHLETSTVREALQFSAMLRQPRDIPIRQKLEFAEETIHLLGMDDFADAIVGLPGKGLNAEQRKRLSIGVELAGKPSLLLFLDEPTSGLDSQSSEAILALLKKLAASGLGILCTIHQPSAMLFQRFDRLLLMARGGKVAYFGDIGNSSEAVLRYFDARAPRRCKDAENPAEYILGMIGNTDGQGIDWPGLWDRSTEASVVSAELERISKSSSQTTSPESDLGQGRTHGTYRLPLSSQLPIVCRRVFQQYWRSTTYIASKFMLGIAGTLFIGFSFFQPGQSILGVQNAIFSILMVCAMFSSLVQQIMPKFIMQRTVYEVREKHSNMYSWVALVFANILVEIPYHLVLGIITFAIFNYTVFGIRSSEDQGLVLLFFTYFYVLVGTFAVMVTAPLPDATTAGRITTVLFSMMILFAGVFQTPTALPGFWIFMYRVSPMTYLVGGVSVSGLSGDPVVCSQSELAVFQPPAGDTCGSYMQPYLEEGATGTLLNPSAAANCSYCPLRYADQILARSALSWYQVIDRAIRKKDKIQSFMSDHEEAIGDNRLLVGDWELLGKVHTFLQPFASATLHAEGDDSSISQSLMLMDMLLLHYEEQQKIYQSDEHSDERMVRAIDMGWFILSKYYRLTDEVPVYAAALLLDPRKRIAYIKQNWPKEWHEDTIASATAFWQKEFNYEQPSDHPSTPTSMPPPLAKKPNQLAILSKKLEVRTINASVRDDFTSFINVDATDIPPDYTFLTFNDIDAVNSDGMPPFYANLLKNDTIPSVNGGILWEDSINKRLSLYGGEYQSTRPPSTSNLYSYDVLYNEWVSFGPITQEVQAASYGAGVSIPSRGEAYYYGG</sequence>
<evidence type="ECO:0000313" key="13">
    <source>
        <dbReference type="Proteomes" id="UP000693942"/>
    </source>
</evidence>
<dbReference type="InterPro" id="IPR034003">
    <property type="entry name" value="ABCG_PDR_2"/>
</dbReference>
<dbReference type="InterPro" id="IPR017871">
    <property type="entry name" value="ABC_transporter-like_CS"/>
</dbReference>
<comment type="subcellular location">
    <subcellularLocation>
        <location evidence="1">Membrane</location>
        <topology evidence="1">Multi-pass membrane protein</topology>
    </subcellularLocation>
</comment>
<dbReference type="InterPro" id="IPR003439">
    <property type="entry name" value="ABC_transporter-like_ATP-bd"/>
</dbReference>
<keyword evidence="6" id="KW-0067">ATP-binding</keyword>
<dbReference type="GO" id="GO:0016020">
    <property type="term" value="C:membrane"/>
    <property type="evidence" value="ECO:0007669"/>
    <property type="project" value="UniProtKB-SubCell"/>
</dbReference>
<feature type="transmembrane region" description="Helical" evidence="10">
    <location>
        <begin position="1309"/>
        <end position="1333"/>
    </location>
</feature>
<dbReference type="Pfam" id="PF14510">
    <property type="entry name" value="ABC_trans_N"/>
    <property type="match status" value="1"/>
</dbReference>
<feature type="transmembrane region" description="Helical" evidence="10">
    <location>
        <begin position="493"/>
        <end position="511"/>
    </location>
</feature>
<proteinExistence type="inferred from homology"/>
<dbReference type="PROSITE" id="PS50893">
    <property type="entry name" value="ABC_TRANSPORTER_2"/>
    <property type="match status" value="2"/>
</dbReference>
<feature type="transmembrane region" description="Helical" evidence="10">
    <location>
        <begin position="1186"/>
        <end position="1207"/>
    </location>
</feature>
<evidence type="ECO:0000256" key="8">
    <source>
        <dbReference type="ARBA" id="ARBA00023136"/>
    </source>
</evidence>
<comment type="caution">
    <text evidence="12">The sequence shown here is derived from an EMBL/GenBank/DDBJ whole genome shotgun (WGS) entry which is preliminary data.</text>
</comment>
<feature type="compositionally biased region" description="Basic and acidic residues" evidence="9">
    <location>
        <begin position="12"/>
        <end position="21"/>
    </location>
</feature>
<evidence type="ECO:0000256" key="9">
    <source>
        <dbReference type="SAM" id="MobiDB-lite"/>
    </source>
</evidence>
<dbReference type="CDD" id="cd03232">
    <property type="entry name" value="ABCG_PDR_domain2"/>
    <property type="match status" value="1"/>
</dbReference>
<dbReference type="GO" id="GO:0016887">
    <property type="term" value="F:ATP hydrolysis activity"/>
    <property type="evidence" value="ECO:0007669"/>
    <property type="project" value="InterPro"/>
</dbReference>
<evidence type="ECO:0000256" key="5">
    <source>
        <dbReference type="ARBA" id="ARBA00022741"/>
    </source>
</evidence>
<feature type="transmembrane region" description="Helical" evidence="10">
    <location>
        <begin position="1158"/>
        <end position="1180"/>
    </location>
</feature>
<keyword evidence="8 10" id="KW-0472">Membrane</keyword>
<evidence type="ECO:0000256" key="4">
    <source>
        <dbReference type="ARBA" id="ARBA00022692"/>
    </source>
</evidence>
<dbReference type="FunFam" id="3.40.50.300:FF:000054">
    <property type="entry name" value="ABC multidrug transporter atrF"/>
    <property type="match status" value="1"/>
</dbReference>
<evidence type="ECO:0000256" key="6">
    <source>
        <dbReference type="ARBA" id="ARBA00022840"/>
    </source>
</evidence>
<keyword evidence="3" id="KW-0813">Transport</keyword>
<name>A0A8J5Q2F2_FUSOX</name>
<dbReference type="InterPro" id="IPR029481">
    <property type="entry name" value="ABC_trans_N"/>
</dbReference>
<evidence type="ECO:0000256" key="1">
    <source>
        <dbReference type="ARBA" id="ARBA00004141"/>
    </source>
</evidence>
<evidence type="ECO:0000256" key="10">
    <source>
        <dbReference type="SAM" id="Phobius"/>
    </source>
</evidence>
<feature type="transmembrane region" description="Helical" evidence="10">
    <location>
        <begin position="1273"/>
        <end position="1297"/>
    </location>
</feature>
<dbReference type="InterPro" id="IPR003593">
    <property type="entry name" value="AAA+_ATPase"/>
</dbReference>
<dbReference type="InterPro" id="IPR010929">
    <property type="entry name" value="PDR_CDR_ABC"/>
</dbReference>
<keyword evidence="5" id="KW-0547">Nucleotide-binding</keyword>
<evidence type="ECO:0000256" key="7">
    <source>
        <dbReference type="ARBA" id="ARBA00022989"/>
    </source>
</evidence>
<dbReference type="SMART" id="SM00382">
    <property type="entry name" value="AAA"/>
    <property type="match status" value="2"/>
</dbReference>
<feature type="transmembrane region" description="Helical" evidence="10">
    <location>
        <begin position="735"/>
        <end position="756"/>
    </location>
</feature>
<keyword evidence="7 10" id="KW-1133">Transmembrane helix</keyword>